<proteinExistence type="predicted"/>
<evidence type="ECO:0000256" key="2">
    <source>
        <dbReference type="ARBA" id="ARBA00022475"/>
    </source>
</evidence>
<accession>A0ABS5VPN8</accession>
<name>A0ABS5VPN8_9BACT</name>
<dbReference type="InterPro" id="IPR010432">
    <property type="entry name" value="RDD"/>
</dbReference>
<keyword evidence="9" id="KW-1185">Reference proteome</keyword>
<organism evidence="8 9">
    <name type="scientific">Chryseosolibacter indicus</name>
    <dbReference type="NCBI Taxonomy" id="2782351"/>
    <lineage>
        <taxon>Bacteria</taxon>
        <taxon>Pseudomonadati</taxon>
        <taxon>Bacteroidota</taxon>
        <taxon>Cytophagia</taxon>
        <taxon>Cytophagales</taxon>
        <taxon>Chryseotaleaceae</taxon>
        <taxon>Chryseosolibacter</taxon>
    </lineage>
</organism>
<evidence type="ECO:0000256" key="1">
    <source>
        <dbReference type="ARBA" id="ARBA00004651"/>
    </source>
</evidence>
<protein>
    <submittedName>
        <fullName evidence="8">RDD family protein</fullName>
    </submittedName>
</protein>
<dbReference type="Proteomes" id="UP000772618">
    <property type="component" value="Unassembled WGS sequence"/>
</dbReference>
<dbReference type="Pfam" id="PF06271">
    <property type="entry name" value="RDD"/>
    <property type="match status" value="1"/>
</dbReference>
<keyword evidence="3 6" id="KW-0812">Transmembrane</keyword>
<feature type="transmembrane region" description="Helical" evidence="6">
    <location>
        <begin position="94"/>
        <end position="112"/>
    </location>
</feature>
<feature type="transmembrane region" description="Helical" evidence="6">
    <location>
        <begin position="127"/>
        <end position="145"/>
    </location>
</feature>
<feature type="transmembrane region" description="Helical" evidence="6">
    <location>
        <begin position="38"/>
        <end position="60"/>
    </location>
</feature>
<comment type="subcellular location">
    <subcellularLocation>
        <location evidence="1">Cell membrane</location>
        <topology evidence="1">Multi-pass membrane protein</topology>
    </subcellularLocation>
</comment>
<feature type="domain" description="RDD" evidence="7">
    <location>
        <begin position="5"/>
        <end position="158"/>
    </location>
</feature>
<evidence type="ECO:0000256" key="4">
    <source>
        <dbReference type="ARBA" id="ARBA00022989"/>
    </source>
</evidence>
<dbReference type="RefSeq" id="WP_254153368.1">
    <property type="nucleotide sequence ID" value="NZ_JAHESD010000014.1"/>
</dbReference>
<sequence length="170" mass="20019">MNRYNTFWRRFFSGLIDGIIFVPIGLLDYLIIDSENVSILILGVAFSYSSFYVYTIYFHWSSGQTLGKNWMDVRVVDKSETRLLTFRQSIMRDSIYIILELIGLIILISRILELGRYPLGESAIENYLDWLATLWFLLEIATMLTNKRRRAIHDFLAGSVVIREEFWKKV</sequence>
<evidence type="ECO:0000256" key="3">
    <source>
        <dbReference type="ARBA" id="ARBA00022692"/>
    </source>
</evidence>
<evidence type="ECO:0000259" key="7">
    <source>
        <dbReference type="Pfam" id="PF06271"/>
    </source>
</evidence>
<dbReference type="InterPro" id="IPR051791">
    <property type="entry name" value="Pra-immunoreactive"/>
</dbReference>
<evidence type="ECO:0000313" key="8">
    <source>
        <dbReference type="EMBL" id="MBT1703407.1"/>
    </source>
</evidence>
<keyword evidence="2" id="KW-1003">Cell membrane</keyword>
<evidence type="ECO:0000256" key="6">
    <source>
        <dbReference type="SAM" id="Phobius"/>
    </source>
</evidence>
<keyword evidence="4 6" id="KW-1133">Transmembrane helix</keyword>
<comment type="caution">
    <text evidence="8">The sequence shown here is derived from an EMBL/GenBank/DDBJ whole genome shotgun (WGS) entry which is preliminary data.</text>
</comment>
<dbReference type="PANTHER" id="PTHR36115">
    <property type="entry name" value="PROLINE-RICH ANTIGEN HOMOLOG-RELATED"/>
    <property type="match status" value="1"/>
</dbReference>
<evidence type="ECO:0000256" key="5">
    <source>
        <dbReference type="ARBA" id="ARBA00023136"/>
    </source>
</evidence>
<dbReference type="PANTHER" id="PTHR36115:SF4">
    <property type="entry name" value="MEMBRANE PROTEIN"/>
    <property type="match status" value="1"/>
</dbReference>
<feature type="transmembrane region" description="Helical" evidence="6">
    <location>
        <begin position="12"/>
        <end position="32"/>
    </location>
</feature>
<reference evidence="8 9" key="1">
    <citation type="submission" date="2021-05" db="EMBL/GenBank/DDBJ databases">
        <title>A Polyphasic approach of four new species of the genus Ohtaekwangia: Ohtaekwangia histidinii sp. nov., Ohtaekwangia cretensis sp. nov., Ohtaekwangia indiensis sp. nov., Ohtaekwangia reichenbachii sp. nov. from diverse environment.</title>
        <authorList>
            <person name="Octaviana S."/>
        </authorList>
    </citation>
    <scope>NUCLEOTIDE SEQUENCE [LARGE SCALE GENOMIC DNA]</scope>
    <source>
        <strain evidence="8 9">PWU20</strain>
    </source>
</reference>
<dbReference type="EMBL" id="JAHESD010000014">
    <property type="protein sequence ID" value="MBT1703407.1"/>
    <property type="molecule type" value="Genomic_DNA"/>
</dbReference>
<gene>
    <name evidence="8" type="ORF">KK060_08965</name>
</gene>
<keyword evidence="5 6" id="KW-0472">Membrane</keyword>
<evidence type="ECO:0000313" key="9">
    <source>
        <dbReference type="Proteomes" id="UP000772618"/>
    </source>
</evidence>